<comment type="subunit">
    <text evidence="3">Homodimer.</text>
</comment>
<evidence type="ECO:0000256" key="3">
    <source>
        <dbReference type="ARBA" id="ARBA00011738"/>
    </source>
</evidence>
<evidence type="ECO:0008006" key="10">
    <source>
        <dbReference type="Google" id="ProtNLM"/>
    </source>
</evidence>
<evidence type="ECO:0000256" key="2">
    <source>
        <dbReference type="ARBA" id="ARBA00005830"/>
    </source>
</evidence>
<evidence type="ECO:0000313" key="9">
    <source>
        <dbReference type="Proteomes" id="UP001345691"/>
    </source>
</evidence>
<keyword evidence="7" id="KW-0408">Iron</keyword>
<dbReference type="Proteomes" id="UP001345691">
    <property type="component" value="Unassembled WGS sequence"/>
</dbReference>
<dbReference type="EMBL" id="JAVRRF010000016">
    <property type="protein sequence ID" value="KAK5057165.1"/>
    <property type="molecule type" value="Genomic_DNA"/>
</dbReference>
<sequence length="308" mass="33956">MGSIQQSDIDSPLPQIVRVGNTASTEEIIKILSADGAVIIEDLVDPEILRQIESELKADFEAAEVEKATQKEGGGFQLGFPKLTERIEIMGRSETSDKLLMHPTVVSVLDGMLAEKFPVYFGKQLYHPVSKPQLAAALAIRCKPGNPAQGLHRDDTFNHTIHPGPESQVTAIWAGSKSTIENGATEAIPGSHLWGINKDPNEHRDRIVYAPLNVGSVLLVVGGLYHAGGANNTTDETRTIYTFFYNKGYLRQEENQYLNIPREVMRSKSVEIQEMLGYTVSKPGAGYYKGGDPKAWLRNPDLATQFMY</sequence>
<keyword evidence="4" id="KW-0479">Metal-binding</keyword>
<evidence type="ECO:0000256" key="7">
    <source>
        <dbReference type="ARBA" id="ARBA00023004"/>
    </source>
</evidence>
<dbReference type="PANTHER" id="PTHR20883:SF45">
    <property type="entry name" value="PHYTANOYL-COA DIOXYGENASE FAMILY PROTEIN"/>
    <property type="match status" value="1"/>
</dbReference>
<proteinExistence type="inferred from homology"/>
<reference evidence="8 9" key="1">
    <citation type="submission" date="2023-08" db="EMBL/GenBank/DDBJ databases">
        <title>Black Yeasts Isolated from many extreme environments.</title>
        <authorList>
            <person name="Coleine C."/>
            <person name="Stajich J.E."/>
            <person name="Selbmann L."/>
        </authorList>
    </citation>
    <scope>NUCLEOTIDE SEQUENCE [LARGE SCALE GENOMIC DNA]</scope>
    <source>
        <strain evidence="8 9">CCFEE 6328</strain>
    </source>
</reference>
<comment type="caution">
    <text evidence="8">The sequence shown here is derived from an EMBL/GenBank/DDBJ whole genome shotgun (WGS) entry which is preliminary data.</text>
</comment>
<evidence type="ECO:0000256" key="6">
    <source>
        <dbReference type="ARBA" id="ARBA00023002"/>
    </source>
</evidence>
<evidence type="ECO:0000256" key="1">
    <source>
        <dbReference type="ARBA" id="ARBA00001962"/>
    </source>
</evidence>
<dbReference type="Pfam" id="PF05721">
    <property type="entry name" value="PhyH"/>
    <property type="match status" value="1"/>
</dbReference>
<evidence type="ECO:0000313" key="8">
    <source>
        <dbReference type="EMBL" id="KAK5057165.1"/>
    </source>
</evidence>
<dbReference type="Gene3D" id="2.60.120.620">
    <property type="entry name" value="q2cbj1_9rhob like domain"/>
    <property type="match status" value="1"/>
</dbReference>
<dbReference type="InterPro" id="IPR008775">
    <property type="entry name" value="Phytyl_CoA_dOase-like"/>
</dbReference>
<keyword evidence="5" id="KW-0223">Dioxygenase</keyword>
<evidence type="ECO:0000256" key="4">
    <source>
        <dbReference type="ARBA" id="ARBA00022723"/>
    </source>
</evidence>
<dbReference type="SUPFAM" id="SSF51197">
    <property type="entry name" value="Clavaminate synthase-like"/>
    <property type="match status" value="1"/>
</dbReference>
<keyword evidence="6" id="KW-0560">Oxidoreductase</keyword>
<evidence type="ECO:0000256" key="5">
    <source>
        <dbReference type="ARBA" id="ARBA00022964"/>
    </source>
</evidence>
<organism evidence="8 9">
    <name type="scientific">Exophiala sideris</name>
    <dbReference type="NCBI Taxonomy" id="1016849"/>
    <lineage>
        <taxon>Eukaryota</taxon>
        <taxon>Fungi</taxon>
        <taxon>Dikarya</taxon>
        <taxon>Ascomycota</taxon>
        <taxon>Pezizomycotina</taxon>
        <taxon>Eurotiomycetes</taxon>
        <taxon>Chaetothyriomycetidae</taxon>
        <taxon>Chaetothyriales</taxon>
        <taxon>Herpotrichiellaceae</taxon>
        <taxon>Exophiala</taxon>
    </lineage>
</organism>
<keyword evidence="9" id="KW-1185">Reference proteome</keyword>
<comment type="cofactor">
    <cofactor evidence="1">
        <name>Fe cation</name>
        <dbReference type="ChEBI" id="CHEBI:24875"/>
    </cofactor>
</comment>
<protein>
    <recommendedName>
        <fullName evidence="10">Phytanoyl-CoA dioxygenase</fullName>
    </recommendedName>
</protein>
<gene>
    <name evidence="8" type="ORF">LTR69_007204</name>
</gene>
<dbReference type="PANTHER" id="PTHR20883">
    <property type="entry name" value="PHYTANOYL-COA DIOXYGENASE DOMAIN CONTAINING 1"/>
    <property type="match status" value="1"/>
</dbReference>
<comment type="similarity">
    <text evidence="2">Belongs to the PhyH family.</text>
</comment>
<accession>A0ABR0J6J6</accession>
<name>A0ABR0J6J6_9EURO</name>